<dbReference type="AlphaFoldDB" id="A0A498HY08"/>
<comment type="caution">
    <text evidence="1">The sequence shown here is derived from an EMBL/GenBank/DDBJ whole genome shotgun (WGS) entry which is preliminary data.</text>
</comment>
<evidence type="ECO:0000313" key="2">
    <source>
        <dbReference type="Proteomes" id="UP000290289"/>
    </source>
</evidence>
<reference evidence="1 2" key="1">
    <citation type="submission" date="2018-10" db="EMBL/GenBank/DDBJ databases">
        <title>A high-quality apple genome assembly.</title>
        <authorList>
            <person name="Hu J."/>
        </authorList>
    </citation>
    <scope>NUCLEOTIDE SEQUENCE [LARGE SCALE GENOMIC DNA]</scope>
    <source>
        <strain evidence="2">cv. HFTH1</strain>
        <tissue evidence="1">Young leaf</tissue>
    </source>
</reference>
<protein>
    <submittedName>
        <fullName evidence="1">Uncharacterized protein</fullName>
    </submittedName>
</protein>
<gene>
    <name evidence="1" type="ORF">DVH24_030230</name>
</gene>
<dbReference type="Proteomes" id="UP000290289">
    <property type="component" value="Chromosome 15"/>
</dbReference>
<dbReference type="EMBL" id="RDQH01000341">
    <property type="protein sequence ID" value="RXH75509.1"/>
    <property type="molecule type" value="Genomic_DNA"/>
</dbReference>
<name>A0A498HY08_MALDO</name>
<keyword evidence="2" id="KW-1185">Reference proteome</keyword>
<proteinExistence type="predicted"/>
<organism evidence="1 2">
    <name type="scientific">Malus domestica</name>
    <name type="common">Apple</name>
    <name type="synonym">Pyrus malus</name>
    <dbReference type="NCBI Taxonomy" id="3750"/>
    <lineage>
        <taxon>Eukaryota</taxon>
        <taxon>Viridiplantae</taxon>
        <taxon>Streptophyta</taxon>
        <taxon>Embryophyta</taxon>
        <taxon>Tracheophyta</taxon>
        <taxon>Spermatophyta</taxon>
        <taxon>Magnoliopsida</taxon>
        <taxon>eudicotyledons</taxon>
        <taxon>Gunneridae</taxon>
        <taxon>Pentapetalae</taxon>
        <taxon>rosids</taxon>
        <taxon>fabids</taxon>
        <taxon>Rosales</taxon>
        <taxon>Rosaceae</taxon>
        <taxon>Amygdaloideae</taxon>
        <taxon>Maleae</taxon>
        <taxon>Malus</taxon>
    </lineage>
</organism>
<accession>A0A498HY08</accession>
<sequence length="169" mass="20235">MKKTARLSLNRGDIYSTTAYSGRKPVNISMLYYLICQFLDDHVPIHPWYLDLGLRFPILNFTKEVMVVYNLILCNLKPPSYWIITSFELLNEWYRVELGIQKICKLYTIQQSSKCRYFFEARASLQWQTYITNLPKQDKDWYNDILVIEGEWEGKIIEVRVPHIPTRTW</sequence>
<evidence type="ECO:0000313" key="1">
    <source>
        <dbReference type="EMBL" id="RXH75509.1"/>
    </source>
</evidence>